<gene>
    <name evidence="3" type="ORF">BDV25DRAFT_19552</name>
</gene>
<dbReference type="EMBL" id="ML742164">
    <property type="protein sequence ID" value="KAE8148360.1"/>
    <property type="molecule type" value="Genomic_DNA"/>
</dbReference>
<evidence type="ECO:0000256" key="2">
    <source>
        <dbReference type="SAM" id="SignalP"/>
    </source>
</evidence>
<feature type="compositionally biased region" description="Pro residues" evidence="1">
    <location>
        <begin position="115"/>
        <end position="126"/>
    </location>
</feature>
<reference evidence="3 4" key="1">
    <citation type="submission" date="2019-04" db="EMBL/GenBank/DDBJ databases">
        <title>Friends and foes A comparative genomics study of 23 Aspergillus species from section Flavi.</title>
        <authorList>
            <consortium name="DOE Joint Genome Institute"/>
            <person name="Kjaerbolling I."/>
            <person name="Vesth T."/>
            <person name="Frisvad J.C."/>
            <person name="Nybo J.L."/>
            <person name="Theobald S."/>
            <person name="Kildgaard S."/>
            <person name="Isbrandt T."/>
            <person name="Kuo A."/>
            <person name="Sato A."/>
            <person name="Lyhne E.K."/>
            <person name="Kogle M.E."/>
            <person name="Wiebenga A."/>
            <person name="Kun R.S."/>
            <person name="Lubbers R.J."/>
            <person name="Makela M.R."/>
            <person name="Barry K."/>
            <person name="Chovatia M."/>
            <person name="Clum A."/>
            <person name="Daum C."/>
            <person name="Haridas S."/>
            <person name="He G."/>
            <person name="LaButti K."/>
            <person name="Lipzen A."/>
            <person name="Mondo S."/>
            <person name="Riley R."/>
            <person name="Salamov A."/>
            <person name="Simmons B.A."/>
            <person name="Magnuson J.K."/>
            <person name="Henrissat B."/>
            <person name="Mortensen U.H."/>
            <person name="Larsen T.O."/>
            <person name="Devries R.P."/>
            <person name="Grigoriev I.V."/>
            <person name="Machida M."/>
            <person name="Baker S.E."/>
            <person name="Andersen M.R."/>
        </authorList>
    </citation>
    <scope>NUCLEOTIDE SEQUENCE [LARGE SCALE GENOMIC DNA]</scope>
    <source>
        <strain evidence="3 4">IBT 18842</strain>
    </source>
</reference>
<proteinExistence type="predicted"/>
<accession>A0A5N6TPZ8</accession>
<keyword evidence="4" id="KW-1185">Reference proteome</keyword>
<keyword evidence="2" id="KW-0732">Signal</keyword>
<evidence type="ECO:0000256" key="1">
    <source>
        <dbReference type="SAM" id="MobiDB-lite"/>
    </source>
</evidence>
<evidence type="ECO:0000313" key="4">
    <source>
        <dbReference type="Proteomes" id="UP000325780"/>
    </source>
</evidence>
<feature type="signal peptide" evidence="2">
    <location>
        <begin position="1"/>
        <end position="19"/>
    </location>
</feature>
<sequence length="297" mass="32734">MRLRQFLTVLTVILLQVLGSPPEGNTADGLSDVTGSSQGRPRLPPLPEPKPTEPFEYNLADVTGPFQRRPGLPSPLEPKVAGPGNPLKDQKDKEVQGPYQVTDSNKLPPMKAPASKPPPGPNPKAGPDPKNLAKFPQGTVHSRRMEGTCLNVDIKGSICKVGYGRERLTTPCEIKFPCGKGPYRGCLVDFYKVPNEHIPRRLATCGSTRPRVTYGNLDYYESLPLVDTYKGSCSDNVCLLREEGRGKLPRRKSACHEGRCERSGPNNKCHFEIRKFTDKWKADHEVYKAVCGLSSTI</sequence>
<dbReference type="AlphaFoldDB" id="A0A5N6TPZ8"/>
<feature type="chain" id="PRO_5024807150" evidence="2">
    <location>
        <begin position="20"/>
        <end position="297"/>
    </location>
</feature>
<protein>
    <submittedName>
        <fullName evidence="3">Uncharacterized protein</fullName>
    </submittedName>
</protein>
<organism evidence="3 4">
    <name type="scientific">Aspergillus avenaceus</name>
    <dbReference type="NCBI Taxonomy" id="36643"/>
    <lineage>
        <taxon>Eukaryota</taxon>
        <taxon>Fungi</taxon>
        <taxon>Dikarya</taxon>
        <taxon>Ascomycota</taxon>
        <taxon>Pezizomycotina</taxon>
        <taxon>Eurotiomycetes</taxon>
        <taxon>Eurotiomycetidae</taxon>
        <taxon>Eurotiales</taxon>
        <taxon>Aspergillaceae</taxon>
        <taxon>Aspergillus</taxon>
        <taxon>Aspergillus subgen. Circumdati</taxon>
    </lineage>
</organism>
<evidence type="ECO:0000313" key="3">
    <source>
        <dbReference type="EMBL" id="KAE8148360.1"/>
    </source>
</evidence>
<dbReference type="Proteomes" id="UP000325780">
    <property type="component" value="Unassembled WGS sequence"/>
</dbReference>
<name>A0A5N6TPZ8_ASPAV</name>
<feature type="region of interest" description="Disordered" evidence="1">
    <location>
        <begin position="19"/>
        <end position="140"/>
    </location>
</feature>